<dbReference type="PANTHER" id="PTHR24221">
    <property type="entry name" value="ATP-BINDING CASSETTE SUB-FAMILY B"/>
    <property type="match status" value="1"/>
</dbReference>
<dbReference type="GO" id="GO:0005886">
    <property type="term" value="C:plasma membrane"/>
    <property type="evidence" value="ECO:0007669"/>
    <property type="project" value="UniProtKB-SubCell"/>
</dbReference>
<dbReference type="InterPro" id="IPR003439">
    <property type="entry name" value="ABC_transporter-like_ATP-bd"/>
</dbReference>
<accession>A0A0P9F7P7</accession>
<dbReference type="InterPro" id="IPR027417">
    <property type="entry name" value="P-loop_NTPase"/>
</dbReference>
<keyword evidence="3 5" id="KW-1133">Transmembrane helix</keyword>
<dbReference type="EMBL" id="LJCR01002764">
    <property type="protein sequence ID" value="KPV48300.1"/>
    <property type="molecule type" value="Genomic_DNA"/>
</dbReference>
<evidence type="ECO:0000256" key="4">
    <source>
        <dbReference type="ARBA" id="ARBA00023136"/>
    </source>
</evidence>
<dbReference type="GO" id="GO:0005524">
    <property type="term" value="F:ATP binding"/>
    <property type="evidence" value="ECO:0007669"/>
    <property type="project" value="InterPro"/>
</dbReference>
<feature type="transmembrane region" description="Helical" evidence="5">
    <location>
        <begin position="136"/>
        <end position="155"/>
    </location>
</feature>
<dbReference type="PANTHER" id="PTHR24221:SF654">
    <property type="entry name" value="ATP-BINDING CASSETTE SUB-FAMILY B MEMBER 6"/>
    <property type="match status" value="1"/>
</dbReference>
<dbReference type="InterPro" id="IPR036640">
    <property type="entry name" value="ABC1_TM_sf"/>
</dbReference>
<organism evidence="7 8">
    <name type="scientific">Kouleothrix aurantiaca</name>
    <dbReference type="NCBI Taxonomy" id="186479"/>
    <lineage>
        <taxon>Bacteria</taxon>
        <taxon>Bacillati</taxon>
        <taxon>Chloroflexota</taxon>
        <taxon>Chloroflexia</taxon>
        <taxon>Chloroflexales</taxon>
        <taxon>Roseiflexineae</taxon>
        <taxon>Roseiflexaceae</taxon>
        <taxon>Kouleothrix</taxon>
    </lineage>
</organism>
<comment type="subcellular location">
    <subcellularLocation>
        <location evidence="1">Cell membrane</location>
        <topology evidence="1">Multi-pass membrane protein</topology>
    </subcellularLocation>
</comment>
<dbReference type="PROSITE" id="PS50929">
    <property type="entry name" value="ABC_TM1F"/>
    <property type="match status" value="1"/>
</dbReference>
<evidence type="ECO:0000256" key="2">
    <source>
        <dbReference type="ARBA" id="ARBA00022692"/>
    </source>
</evidence>
<feature type="transmembrane region" description="Helical" evidence="5">
    <location>
        <begin position="95"/>
        <end position="116"/>
    </location>
</feature>
<feature type="domain" description="ABC transmembrane type-1" evidence="6">
    <location>
        <begin position="1"/>
        <end position="152"/>
    </location>
</feature>
<keyword evidence="8" id="KW-1185">Reference proteome</keyword>
<reference evidence="7 8" key="1">
    <citation type="submission" date="2015-09" db="EMBL/GenBank/DDBJ databases">
        <title>Draft genome sequence of Kouleothrix aurantiaca JCM 19913.</title>
        <authorList>
            <person name="Hemp J."/>
        </authorList>
    </citation>
    <scope>NUCLEOTIDE SEQUENCE [LARGE SCALE GENOMIC DNA]</scope>
    <source>
        <strain evidence="7 8">COM-B</strain>
    </source>
</reference>
<dbReference type="GO" id="GO:0016887">
    <property type="term" value="F:ATP hydrolysis activity"/>
    <property type="evidence" value="ECO:0007669"/>
    <property type="project" value="InterPro"/>
</dbReference>
<comment type="caution">
    <text evidence="7">The sequence shown here is derived from an EMBL/GenBank/DDBJ whole genome shotgun (WGS) entry which is preliminary data.</text>
</comment>
<feature type="transmembrane region" description="Helical" evidence="5">
    <location>
        <begin position="12"/>
        <end position="30"/>
    </location>
</feature>
<dbReference type="SUPFAM" id="SSF90123">
    <property type="entry name" value="ABC transporter transmembrane region"/>
    <property type="match status" value="1"/>
</dbReference>
<dbReference type="InterPro" id="IPR011527">
    <property type="entry name" value="ABC1_TM_dom"/>
</dbReference>
<dbReference type="Pfam" id="PF00664">
    <property type="entry name" value="ABC_membrane"/>
    <property type="match status" value="1"/>
</dbReference>
<dbReference type="InterPro" id="IPR039421">
    <property type="entry name" value="Type_1_exporter"/>
</dbReference>
<feature type="non-terminal residue" evidence="7">
    <location>
        <position position="1"/>
    </location>
</feature>
<proteinExistence type="predicted"/>
<dbReference type="Gene3D" id="1.20.1560.10">
    <property type="entry name" value="ABC transporter type 1, transmembrane domain"/>
    <property type="match status" value="1"/>
</dbReference>
<dbReference type="Proteomes" id="UP000050509">
    <property type="component" value="Unassembled WGS sequence"/>
</dbReference>
<evidence type="ECO:0000313" key="8">
    <source>
        <dbReference type="Proteomes" id="UP000050509"/>
    </source>
</evidence>
<feature type="non-terminal residue" evidence="7">
    <location>
        <position position="286"/>
    </location>
</feature>
<name>A0A0P9F7P7_9CHLR</name>
<dbReference type="GO" id="GO:0140359">
    <property type="term" value="F:ABC-type transporter activity"/>
    <property type="evidence" value="ECO:0007669"/>
    <property type="project" value="InterPro"/>
</dbReference>
<evidence type="ECO:0000313" key="7">
    <source>
        <dbReference type="EMBL" id="KPV48300.1"/>
    </source>
</evidence>
<sequence>IVYMAMLRPELTIVPLGFVVSYLILVRRYLRRLTPVSRAQRDLFGKLNAGLEETVAGIEVVKASAREEFERHKYGHAARLFRGAFVQQGRIEATYLPLLVYSFALGLLLMHALLLYSQGRIGLAEVVGAVGLMNLLRFPTFLSVFSFSIVQSGLASAARILDVIRAETSLDENAGGHSAPIAGAIAFENVDFGYETQMADKQPFANEHKPSSFVLKDISFSVAPGQTVAIVGQTGSGKSALTQLINRTYDVTAGRVLIDGVDAHEWSLQSLRSQIAKIEQDVFLFS</sequence>
<evidence type="ECO:0000256" key="5">
    <source>
        <dbReference type="SAM" id="Phobius"/>
    </source>
</evidence>
<dbReference type="AlphaFoldDB" id="A0A0P9F7P7"/>
<dbReference type="Pfam" id="PF00005">
    <property type="entry name" value="ABC_tran"/>
    <property type="match status" value="1"/>
</dbReference>
<keyword evidence="4 5" id="KW-0472">Membrane</keyword>
<protein>
    <submittedName>
        <fullName evidence="7">ABC transporter</fullName>
    </submittedName>
</protein>
<dbReference type="SUPFAM" id="SSF52540">
    <property type="entry name" value="P-loop containing nucleoside triphosphate hydrolases"/>
    <property type="match status" value="1"/>
</dbReference>
<dbReference type="GO" id="GO:0034040">
    <property type="term" value="F:ATPase-coupled lipid transmembrane transporter activity"/>
    <property type="evidence" value="ECO:0007669"/>
    <property type="project" value="TreeGrafter"/>
</dbReference>
<evidence type="ECO:0000256" key="1">
    <source>
        <dbReference type="ARBA" id="ARBA00004651"/>
    </source>
</evidence>
<evidence type="ECO:0000256" key="3">
    <source>
        <dbReference type="ARBA" id="ARBA00022989"/>
    </source>
</evidence>
<evidence type="ECO:0000259" key="6">
    <source>
        <dbReference type="PROSITE" id="PS50929"/>
    </source>
</evidence>
<keyword evidence="2 5" id="KW-0812">Transmembrane</keyword>
<gene>
    <name evidence="7" type="ORF">SE17_38805</name>
</gene>
<dbReference type="Gene3D" id="3.40.50.300">
    <property type="entry name" value="P-loop containing nucleotide triphosphate hydrolases"/>
    <property type="match status" value="1"/>
</dbReference>